<reference evidence="1" key="1">
    <citation type="submission" date="2021-06" db="EMBL/GenBank/DDBJ databases">
        <authorList>
            <person name="Kallberg Y."/>
            <person name="Tangrot J."/>
            <person name="Rosling A."/>
        </authorList>
    </citation>
    <scope>NUCLEOTIDE SEQUENCE</scope>
    <source>
        <strain evidence="1">MA461A</strain>
    </source>
</reference>
<sequence length="89" mass="10404">KELRNRGYLIENNTVNLKLNETNSVEENNIDIFLSDSPSYIDYINYTSKIDNMDINEIMEDLNSINNISNIDNTDSINDMDNDKQMEQH</sequence>
<protein>
    <submittedName>
        <fullName evidence="1">18351_t:CDS:1</fullName>
    </submittedName>
</protein>
<dbReference type="Proteomes" id="UP000789920">
    <property type="component" value="Unassembled WGS sequence"/>
</dbReference>
<organism evidence="1 2">
    <name type="scientific">Racocetra persica</name>
    <dbReference type="NCBI Taxonomy" id="160502"/>
    <lineage>
        <taxon>Eukaryota</taxon>
        <taxon>Fungi</taxon>
        <taxon>Fungi incertae sedis</taxon>
        <taxon>Mucoromycota</taxon>
        <taxon>Glomeromycotina</taxon>
        <taxon>Glomeromycetes</taxon>
        <taxon>Diversisporales</taxon>
        <taxon>Gigasporaceae</taxon>
        <taxon>Racocetra</taxon>
    </lineage>
</organism>
<evidence type="ECO:0000313" key="2">
    <source>
        <dbReference type="Proteomes" id="UP000789920"/>
    </source>
</evidence>
<comment type="caution">
    <text evidence="1">The sequence shown here is derived from an EMBL/GenBank/DDBJ whole genome shotgun (WGS) entry which is preliminary data.</text>
</comment>
<accession>A0ACA9QAS4</accession>
<gene>
    <name evidence="1" type="ORF">RPERSI_LOCUS13544</name>
</gene>
<proteinExistence type="predicted"/>
<evidence type="ECO:0000313" key="1">
    <source>
        <dbReference type="EMBL" id="CAG8744823.1"/>
    </source>
</evidence>
<name>A0ACA9QAS4_9GLOM</name>
<keyword evidence="2" id="KW-1185">Reference proteome</keyword>
<dbReference type="EMBL" id="CAJVQC010030177">
    <property type="protein sequence ID" value="CAG8744823.1"/>
    <property type="molecule type" value="Genomic_DNA"/>
</dbReference>
<feature type="non-terminal residue" evidence="1">
    <location>
        <position position="1"/>
    </location>
</feature>